<organism evidence="4 5">
    <name type="scientific">Deinococcus rubellus</name>
    <dbReference type="NCBI Taxonomy" id="1889240"/>
    <lineage>
        <taxon>Bacteria</taxon>
        <taxon>Thermotogati</taxon>
        <taxon>Deinococcota</taxon>
        <taxon>Deinococci</taxon>
        <taxon>Deinococcales</taxon>
        <taxon>Deinococcaceae</taxon>
        <taxon>Deinococcus</taxon>
    </lineage>
</organism>
<sequence length="212" mass="21164">MKRALLVVATAGEAKRLSALAVGSVEVRVVISGVGPVAAALSTQAALADLRCDLVVSAGIGGAFASSGLKVGDVALASEIVQADLGAWDGEQFLPLAGLGLEVAPGNAGRFPCWPAGLGLDLPCGPFVTVSSVTGSAAGTEELRRRVPGALIEGMEGAGVAHAALLAGVPVTEVRGVSNFVGPRDRAAWRIGEALAALDVGLRRVLERLAAG</sequence>
<dbReference type="Pfam" id="PF01048">
    <property type="entry name" value="PNP_UDP_1"/>
    <property type="match status" value="1"/>
</dbReference>
<reference evidence="4" key="1">
    <citation type="submission" date="2022-09" db="EMBL/GenBank/DDBJ databases">
        <title>genome sequence of Deinococcus rubellus.</title>
        <authorList>
            <person name="Srinivasan S."/>
        </authorList>
    </citation>
    <scope>NUCLEOTIDE SEQUENCE</scope>
    <source>
        <strain evidence="4">Ant6</strain>
    </source>
</reference>
<keyword evidence="4" id="KW-0326">Glycosidase</keyword>
<keyword evidence="1" id="KW-0474">Menaquinone biosynthesis</keyword>
<dbReference type="HAMAP" id="MF_00991">
    <property type="entry name" value="MqnB"/>
    <property type="match status" value="1"/>
</dbReference>
<dbReference type="InterPro" id="IPR000845">
    <property type="entry name" value="Nucleoside_phosphorylase_d"/>
</dbReference>
<protein>
    <recommendedName>
        <fullName evidence="1 2">Futalosine hydrolase</fullName>
        <shortName evidence="1">FL hydrolase</shortName>
        <ecNumber evidence="1 2">3.2.2.26</ecNumber>
    </recommendedName>
    <alternativeName>
        <fullName evidence="1">Futalosine nucleosidase</fullName>
    </alternativeName>
    <alternativeName>
        <fullName evidence="1">Menaquinone biosynthetic enzyme MqnB</fullName>
    </alternativeName>
</protein>
<feature type="domain" description="Nucleoside phosphorylase" evidence="3">
    <location>
        <begin position="22"/>
        <end position="191"/>
    </location>
</feature>
<comment type="similarity">
    <text evidence="1">Belongs to the PNP/UDP phosphorylase family. Futalosine hydrolase subfamily.</text>
</comment>
<comment type="pathway">
    <text evidence="1">Quinol/quinone metabolism; menaquinone biosynthesis.</text>
</comment>
<keyword evidence="5" id="KW-1185">Reference proteome</keyword>
<dbReference type="PANTHER" id="PTHR46832">
    <property type="entry name" value="5'-METHYLTHIOADENOSINE/S-ADENOSYLHOMOCYSTEINE NUCLEOSIDASE"/>
    <property type="match status" value="1"/>
</dbReference>
<dbReference type="Gene3D" id="3.40.50.1580">
    <property type="entry name" value="Nucleoside phosphorylase domain"/>
    <property type="match status" value="1"/>
</dbReference>
<dbReference type="EMBL" id="CP104213">
    <property type="protein sequence ID" value="UWX64250.1"/>
    <property type="molecule type" value="Genomic_DNA"/>
</dbReference>
<dbReference type="CDD" id="cd17766">
    <property type="entry name" value="futalosine_nucleosidase_MqnB"/>
    <property type="match status" value="1"/>
</dbReference>
<comment type="function">
    <text evidence="1">Catalyzes the hydrolysis of futalosine (FL) to dehypoxanthine futalosine (DHFL) and hypoxanthine, a step in the biosynthesis of menaquinone (MK, vitamin K2).</text>
</comment>
<dbReference type="Proteomes" id="UP001060261">
    <property type="component" value="Chromosome"/>
</dbReference>
<dbReference type="GO" id="GO:0016798">
    <property type="term" value="F:hydrolase activity, acting on glycosyl bonds"/>
    <property type="evidence" value="ECO:0007669"/>
    <property type="project" value="UniProtKB-KW"/>
</dbReference>
<keyword evidence="1 4" id="KW-0378">Hydrolase</keyword>
<dbReference type="RefSeq" id="WP_260560525.1">
    <property type="nucleotide sequence ID" value="NZ_BAABEC010000077.1"/>
</dbReference>
<evidence type="ECO:0000313" key="5">
    <source>
        <dbReference type="Proteomes" id="UP001060261"/>
    </source>
</evidence>
<evidence type="ECO:0000259" key="3">
    <source>
        <dbReference type="Pfam" id="PF01048"/>
    </source>
</evidence>
<comment type="catalytic activity">
    <reaction evidence="1">
        <text>futalosine + H2O = dehypoxanthine futalosine + hypoxanthine</text>
        <dbReference type="Rhea" id="RHEA:25904"/>
        <dbReference type="ChEBI" id="CHEBI:15377"/>
        <dbReference type="ChEBI" id="CHEBI:17368"/>
        <dbReference type="ChEBI" id="CHEBI:58863"/>
        <dbReference type="ChEBI" id="CHEBI:58864"/>
        <dbReference type="EC" id="3.2.2.26"/>
    </reaction>
</comment>
<evidence type="ECO:0000256" key="1">
    <source>
        <dbReference type="HAMAP-Rule" id="MF_00991"/>
    </source>
</evidence>
<proteinExistence type="inferred from homology"/>
<dbReference type="EC" id="3.2.2.26" evidence="1 2"/>
<accession>A0ABY5YGL6</accession>
<name>A0ABY5YGL6_9DEIO</name>
<dbReference type="PANTHER" id="PTHR46832:SF2">
    <property type="entry name" value="FUTALOSINE HYDROLASE"/>
    <property type="match status" value="1"/>
</dbReference>
<evidence type="ECO:0000256" key="2">
    <source>
        <dbReference type="NCBIfam" id="TIGR03664"/>
    </source>
</evidence>
<dbReference type="NCBIfam" id="TIGR03664">
    <property type="entry name" value="fut_nucase"/>
    <property type="match status" value="1"/>
</dbReference>
<dbReference type="InterPro" id="IPR019963">
    <property type="entry name" value="FL_hydrolase_MqnB"/>
</dbReference>
<gene>
    <name evidence="1 4" type="primary">mqnB</name>
    <name evidence="4" type="ORF">N0D28_00805</name>
</gene>
<dbReference type="InterPro" id="IPR035994">
    <property type="entry name" value="Nucleoside_phosphorylase_sf"/>
</dbReference>
<evidence type="ECO:0000313" key="4">
    <source>
        <dbReference type="EMBL" id="UWX64250.1"/>
    </source>
</evidence>
<dbReference type="SUPFAM" id="SSF53167">
    <property type="entry name" value="Purine and uridine phosphorylases"/>
    <property type="match status" value="1"/>
</dbReference>